<protein>
    <submittedName>
        <fullName evidence="3">Uncharacterized protein</fullName>
    </submittedName>
</protein>
<dbReference type="GeneID" id="28833465"/>
<accession>A0A2P2SX79</accession>
<feature type="transmembrane region" description="Helical" evidence="2">
    <location>
        <begin position="80"/>
        <end position="101"/>
    </location>
</feature>
<dbReference type="EMBL" id="KV460206">
    <property type="protein sequence ID" value="OBU01454.2"/>
    <property type="molecule type" value="Genomic_DNA"/>
</dbReference>
<evidence type="ECO:0000256" key="2">
    <source>
        <dbReference type="SAM" id="Phobius"/>
    </source>
</evidence>
<dbReference type="STRING" id="342668.A0A2P2SX79"/>
<feature type="transmembrane region" description="Helical" evidence="2">
    <location>
        <begin position="716"/>
        <end position="740"/>
    </location>
</feature>
<reference evidence="3 4" key="1">
    <citation type="submission" date="2016-03" db="EMBL/GenBank/DDBJ databases">
        <title>Comparative genomics of Pseudogymnoascus destructans, the fungus causing white-nose syndrome of bats.</title>
        <authorList>
            <person name="Palmer J.M."/>
            <person name="Drees K.P."/>
            <person name="Foster J.T."/>
            <person name="Lindner D.L."/>
        </authorList>
    </citation>
    <scope>NUCLEOTIDE SEQUENCE [LARGE SCALE GENOMIC DNA]</scope>
    <source>
        <strain evidence="3 4">UAMH 10579</strain>
    </source>
</reference>
<keyword evidence="2" id="KW-0472">Membrane</keyword>
<dbReference type="AlphaFoldDB" id="A0A2P2SX79"/>
<keyword evidence="2" id="KW-1133">Transmembrane helix</keyword>
<proteinExistence type="predicted"/>
<feature type="compositionally biased region" description="Basic and acidic residues" evidence="1">
    <location>
        <begin position="798"/>
        <end position="811"/>
    </location>
</feature>
<keyword evidence="4" id="KW-1185">Reference proteome</keyword>
<dbReference type="RefSeq" id="XP_059320124.1">
    <property type="nucleotide sequence ID" value="XM_059463245.1"/>
</dbReference>
<gene>
    <name evidence="3" type="ORF">VE01_00079</name>
</gene>
<feature type="region of interest" description="Disordered" evidence="1">
    <location>
        <begin position="798"/>
        <end position="840"/>
    </location>
</feature>
<name>A0A2P2SX79_9PEZI</name>
<evidence type="ECO:0000313" key="3">
    <source>
        <dbReference type="EMBL" id="OBU01454.2"/>
    </source>
</evidence>
<evidence type="ECO:0000313" key="4">
    <source>
        <dbReference type="Proteomes" id="UP000091956"/>
    </source>
</evidence>
<dbReference type="Proteomes" id="UP000091956">
    <property type="component" value="Unassembled WGS sequence"/>
</dbReference>
<keyword evidence="2" id="KW-0812">Transmembrane</keyword>
<reference evidence="4" key="2">
    <citation type="journal article" date="2018" name="Nat. Commun.">
        <title>Extreme sensitivity to ultraviolet light in the fungal pathogen causing white-nose syndrome of bats.</title>
        <authorList>
            <person name="Palmer J.M."/>
            <person name="Drees K.P."/>
            <person name="Foster J.T."/>
            <person name="Lindner D.L."/>
        </authorList>
    </citation>
    <scope>NUCLEOTIDE SEQUENCE [LARGE SCALE GENOMIC DNA]</scope>
    <source>
        <strain evidence="4">UAMH 10579</strain>
    </source>
</reference>
<sequence>MVELSVGEVSGLVAAGVFLVQIFFPLAISAILIAFVSEENNLVTWSVLGRYLHSTFWPTILSTDAAADTAVRRRVFRTGWVQTIALILVSVASIVTPLGLYDVVEPPKLQTNTPFTYIEDHSAFGYGTPPRSDAPFTRVCEGTKIACPGTTRTDNCTTKGFAEVCTVDYDVRIPDDLKELFRDGPSSFGATVSSIFDIQWRSYKNALGSMIGPYLEPASRQLALLVLDDTVKPYEGLIVDMKEGGIGFRNHTIPRPTYQYGSTWDEDILFVEPETQCVNTNLTLDFTLPDDDTSHDFVEKLFLTDRGGFSGLARTSPNYAVPPNGQDINLRERAYKAAWLNNFYTMVYFNITDFDRTNITRIDTVEGSKYPIRTDETTTKFRVSQDVIRASMIFGQYLNLDSPLPGGNASQSHINPFNISSDFFQFVTTTCAGTSPSSPPNINGSVVGCALLYGAAKRTDGGSSLVFDPRSTWSTPIYSCATAVKATIRTTSFQYNGTTLSSLTINETHPKSYPEPSNLPLWGVEDLKAPLTMEGTSPLWGILGQANTTLPPTPYNISTIAASSLYLPGYLDWGGSKGLNTIPIVPGQNLPGTNFYAQALKNALTITKPGGTISESKADNGWNGGADFSGYTSLALFAKWQQLSRTPEDAAKIINLIWTDVSANTVVGTKGWGLTSAAAVARAAKVGARADPAPLVTEVEVPIIIYKMYIRYRIPFAVPAFLVLGLTVTVLIALIVLLISGRTGPKLMRRFLEDISVGRAMGVLLWPEKKRGLGTEEWIESVGTRRVRIGREGIAKEEESLVGGEERKSGEWRGSGEGGETRKRVVVEDVGEVGDGDNGV</sequence>
<evidence type="ECO:0000256" key="1">
    <source>
        <dbReference type="SAM" id="MobiDB-lite"/>
    </source>
</evidence>
<feature type="transmembrane region" description="Helical" evidence="2">
    <location>
        <begin position="12"/>
        <end position="36"/>
    </location>
</feature>
<feature type="compositionally biased region" description="Acidic residues" evidence="1">
    <location>
        <begin position="829"/>
        <end position="840"/>
    </location>
</feature>
<organism evidence="3 4">
    <name type="scientific">Pseudogymnoascus verrucosus</name>
    <dbReference type="NCBI Taxonomy" id="342668"/>
    <lineage>
        <taxon>Eukaryota</taxon>
        <taxon>Fungi</taxon>
        <taxon>Dikarya</taxon>
        <taxon>Ascomycota</taxon>
        <taxon>Pezizomycotina</taxon>
        <taxon>Leotiomycetes</taxon>
        <taxon>Thelebolales</taxon>
        <taxon>Thelebolaceae</taxon>
        <taxon>Pseudogymnoascus</taxon>
    </lineage>
</organism>